<dbReference type="SUPFAM" id="SSF52540">
    <property type="entry name" value="P-loop containing nucleoside triphosphate hydrolases"/>
    <property type="match status" value="1"/>
</dbReference>
<protein>
    <recommendedName>
        <fullName evidence="3">SNF2 N-terminal domain-containing protein</fullName>
    </recommendedName>
</protein>
<accession>A0A9X2XBC7</accession>
<dbReference type="InterPro" id="IPR027417">
    <property type="entry name" value="P-loop_NTPase"/>
</dbReference>
<reference evidence="1" key="1">
    <citation type="submission" date="2022-08" db="EMBL/GenBank/DDBJ databases">
        <title>Chelativorans sichuanense sp. nov., a paraffin oil-degrading bacterium isolated from a mixture of oil-based drill cuttings and paddy soil.</title>
        <authorList>
            <person name="Yu J."/>
            <person name="Liu H."/>
            <person name="Chen Q."/>
        </authorList>
    </citation>
    <scope>NUCLEOTIDE SEQUENCE</scope>
    <source>
        <strain evidence="1">SCAU 2101</strain>
    </source>
</reference>
<dbReference type="InterPro" id="IPR038718">
    <property type="entry name" value="SNF2-like_sf"/>
</dbReference>
<proteinExistence type="predicted"/>
<evidence type="ECO:0008006" key="3">
    <source>
        <dbReference type="Google" id="ProtNLM"/>
    </source>
</evidence>
<gene>
    <name evidence="1" type="ORF">NYR54_18790</name>
</gene>
<dbReference type="RefSeq" id="WP_261517238.1">
    <property type="nucleotide sequence ID" value="NZ_JAODNV010000038.1"/>
</dbReference>
<dbReference type="EMBL" id="JAODNV010000038">
    <property type="protein sequence ID" value="MCT8992293.1"/>
    <property type="molecule type" value="Genomic_DNA"/>
</dbReference>
<sequence length="60" mass="6646">MAGLLIKELLIRGDLERCLIVAPAGLVEQWQEELAEEFGLQFDLLTKVQVEASVTGNPFC</sequence>
<organism evidence="1 2">
    <name type="scientific">Chelativorans petroleitrophicus</name>
    <dbReference type="NCBI Taxonomy" id="2975484"/>
    <lineage>
        <taxon>Bacteria</taxon>
        <taxon>Pseudomonadati</taxon>
        <taxon>Pseudomonadota</taxon>
        <taxon>Alphaproteobacteria</taxon>
        <taxon>Hyphomicrobiales</taxon>
        <taxon>Phyllobacteriaceae</taxon>
        <taxon>Chelativorans</taxon>
    </lineage>
</organism>
<dbReference type="Gene3D" id="3.40.50.10810">
    <property type="entry name" value="Tandem AAA-ATPase domain"/>
    <property type="match status" value="1"/>
</dbReference>
<evidence type="ECO:0000313" key="1">
    <source>
        <dbReference type="EMBL" id="MCT8992293.1"/>
    </source>
</evidence>
<dbReference type="AlphaFoldDB" id="A0A9X2XBC7"/>
<evidence type="ECO:0000313" key="2">
    <source>
        <dbReference type="Proteomes" id="UP001149009"/>
    </source>
</evidence>
<comment type="caution">
    <text evidence="1">The sequence shown here is derived from an EMBL/GenBank/DDBJ whole genome shotgun (WGS) entry which is preliminary data.</text>
</comment>
<name>A0A9X2XBC7_9HYPH</name>
<dbReference type="Proteomes" id="UP001149009">
    <property type="component" value="Unassembled WGS sequence"/>
</dbReference>
<keyword evidence="2" id="KW-1185">Reference proteome</keyword>